<sequence length="132" mass="14344">MVTTRSVGRQLGRNDSLNARATLANNGKVPLITNQLGVVIALTTGLPSCNDSRIVDPGTSKLQIEFPLEFINNLRNGLHDELLNLLAAKVIATKAQLGNLNNGHAIVLENQNQNGPHNEREEFQVNSNRGNQ</sequence>
<reference evidence="2" key="1">
    <citation type="journal article" date="2023" name="G3 (Bethesda)">
        <title>Genome assembly and association tests identify interacting loci associated with vigor, precocity, and sex in interspecific pistachio rootstocks.</title>
        <authorList>
            <person name="Palmer W."/>
            <person name="Jacygrad E."/>
            <person name="Sagayaradj S."/>
            <person name="Cavanaugh K."/>
            <person name="Han R."/>
            <person name="Bertier L."/>
            <person name="Beede B."/>
            <person name="Kafkas S."/>
            <person name="Golino D."/>
            <person name="Preece J."/>
            <person name="Michelmore R."/>
        </authorList>
    </citation>
    <scope>NUCLEOTIDE SEQUENCE [LARGE SCALE GENOMIC DNA]</scope>
</reference>
<comment type="caution">
    <text evidence="1">The sequence shown here is derived from an EMBL/GenBank/DDBJ whole genome shotgun (WGS) entry which is preliminary data.</text>
</comment>
<evidence type="ECO:0000313" key="1">
    <source>
        <dbReference type="EMBL" id="KAJ0011136.1"/>
    </source>
</evidence>
<protein>
    <submittedName>
        <fullName evidence="1">Uncharacterized protein</fullName>
    </submittedName>
</protein>
<accession>A0ACC0X8G0</accession>
<keyword evidence="2" id="KW-1185">Reference proteome</keyword>
<gene>
    <name evidence="1" type="ORF">Pint_33293</name>
</gene>
<dbReference type="Proteomes" id="UP001163603">
    <property type="component" value="Chromosome 14"/>
</dbReference>
<dbReference type="EMBL" id="CM047749">
    <property type="protein sequence ID" value="KAJ0011136.1"/>
    <property type="molecule type" value="Genomic_DNA"/>
</dbReference>
<name>A0ACC0X8G0_9ROSI</name>
<evidence type="ECO:0000313" key="2">
    <source>
        <dbReference type="Proteomes" id="UP001163603"/>
    </source>
</evidence>
<proteinExistence type="predicted"/>
<organism evidence="1 2">
    <name type="scientific">Pistacia integerrima</name>
    <dbReference type="NCBI Taxonomy" id="434235"/>
    <lineage>
        <taxon>Eukaryota</taxon>
        <taxon>Viridiplantae</taxon>
        <taxon>Streptophyta</taxon>
        <taxon>Embryophyta</taxon>
        <taxon>Tracheophyta</taxon>
        <taxon>Spermatophyta</taxon>
        <taxon>Magnoliopsida</taxon>
        <taxon>eudicotyledons</taxon>
        <taxon>Gunneridae</taxon>
        <taxon>Pentapetalae</taxon>
        <taxon>rosids</taxon>
        <taxon>malvids</taxon>
        <taxon>Sapindales</taxon>
        <taxon>Anacardiaceae</taxon>
        <taxon>Pistacia</taxon>
    </lineage>
</organism>